<organism evidence="1 2">
    <name type="scientific">Levilactobacillus bambusae</name>
    <dbReference type="NCBI Taxonomy" id="2024736"/>
    <lineage>
        <taxon>Bacteria</taxon>
        <taxon>Bacillati</taxon>
        <taxon>Bacillota</taxon>
        <taxon>Bacilli</taxon>
        <taxon>Lactobacillales</taxon>
        <taxon>Lactobacillaceae</taxon>
        <taxon>Levilactobacillus</taxon>
    </lineage>
</organism>
<evidence type="ECO:0000313" key="2">
    <source>
        <dbReference type="Proteomes" id="UP000245080"/>
    </source>
</evidence>
<keyword evidence="2" id="KW-1185">Reference proteome</keyword>
<protein>
    <submittedName>
        <fullName evidence="1">Uncharacterized protein</fullName>
    </submittedName>
</protein>
<dbReference type="AlphaFoldDB" id="A0A2V1MXI5"/>
<gene>
    <name evidence="1" type="ORF">DCM90_06560</name>
</gene>
<dbReference type="Proteomes" id="UP000245080">
    <property type="component" value="Unassembled WGS sequence"/>
</dbReference>
<comment type="caution">
    <text evidence="1">The sequence shown here is derived from an EMBL/GenBank/DDBJ whole genome shotgun (WGS) entry which is preliminary data.</text>
</comment>
<sequence>MEEIQLAPKRVIVGEYIIGLTDTQRKQKQQTSDDIVPVTKILTDTTAPAHVPVYVLTDGDIDYRTPELTIEHMDLPSQLDGLSLYMYRWIMAYRFLFAHPEVEEAVFVDLGDVQMLRSPFGQFEDDTIYFGDELTDIDIGIVFDYSDMIPKPALTFLRENKTVQLLNPGVIAGKRAVLLEYLGIVTNYITQQTWNKHEHYGTGMRDLEMGLINYVAYNYFATRLKHGMQVSTVFFLNRKNETSWFKHK</sequence>
<dbReference type="OrthoDB" id="2249703at2"/>
<evidence type="ECO:0000313" key="1">
    <source>
        <dbReference type="EMBL" id="PWF99716.1"/>
    </source>
</evidence>
<dbReference type="EMBL" id="QCXQ01000003">
    <property type="protein sequence ID" value="PWF99716.1"/>
    <property type="molecule type" value="Genomic_DNA"/>
</dbReference>
<proteinExistence type="predicted"/>
<dbReference type="RefSeq" id="WP_109250571.1">
    <property type="nucleotide sequence ID" value="NZ_QCXQ01000003.1"/>
</dbReference>
<accession>A0A2V1MXI5</accession>
<name>A0A2V1MXI5_9LACO</name>
<reference evidence="1 2" key="1">
    <citation type="journal article" date="2018" name="Int. J. Syst. Evol. Microbiol.">
        <title>Lactobacillus bambusae sp. nov., isolated from a traditional fermented Ma-bamboo shoots of Taiwan.</title>
        <authorList>
            <person name="Wang L.-T."/>
        </authorList>
    </citation>
    <scope>NUCLEOTIDE SEQUENCE [LARGE SCALE GENOMIC DNA]</scope>
    <source>
        <strain evidence="1 2">BS-W1</strain>
    </source>
</reference>